<evidence type="ECO:0000313" key="2">
    <source>
        <dbReference type="Proteomes" id="UP000245207"/>
    </source>
</evidence>
<dbReference type="EMBL" id="PKPP01002798">
    <property type="protein sequence ID" value="PWA73048.1"/>
    <property type="molecule type" value="Genomic_DNA"/>
</dbReference>
<sequence>MHWKDVRGTSLRLKIVAVEDALFCRVAPFLETTPIPMSIDEVVILGGGSGIREATTSVSLDFPTPVLSKAHDAVSTDAHAVYGDGPSGAPISSSIEEEVVAASA</sequence>
<dbReference type="AlphaFoldDB" id="A0A2U1NHT9"/>
<comment type="caution">
    <text evidence="1">The sequence shown here is derived from an EMBL/GenBank/DDBJ whole genome shotgun (WGS) entry which is preliminary data.</text>
</comment>
<name>A0A2U1NHT9_ARTAN</name>
<gene>
    <name evidence="1" type="ORF">CTI12_AA264610</name>
</gene>
<organism evidence="1 2">
    <name type="scientific">Artemisia annua</name>
    <name type="common">Sweet wormwood</name>
    <dbReference type="NCBI Taxonomy" id="35608"/>
    <lineage>
        <taxon>Eukaryota</taxon>
        <taxon>Viridiplantae</taxon>
        <taxon>Streptophyta</taxon>
        <taxon>Embryophyta</taxon>
        <taxon>Tracheophyta</taxon>
        <taxon>Spermatophyta</taxon>
        <taxon>Magnoliopsida</taxon>
        <taxon>eudicotyledons</taxon>
        <taxon>Gunneridae</taxon>
        <taxon>Pentapetalae</taxon>
        <taxon>asterids</taxon>
        <taxon>campanulids</taxon>
        <taxon>Asterales</taxon>
        <taxon>Asteraceae</taxon>
        <taxon>Asteroideae</taxon>
        <taxon>Anthemideae</taxon>
        <taxon>Artemisiinae</taxon>
        <taxon>Artemisia</taxon>
    </lineage>
</organism>
<protein>
    <submittedName>
        <fullName evidence="1">Uncharacterized protein</fullName>
    </submittedName>
</protein>
<reference evidence="1 2" key="1">
    <citation type="journal article" date="2018" name="Mol. Plant">
        <title>The genome of Artemisia annua provides insight into the evolution of Asteraceae family and artemisinin biosynthesis.</title>
        <authorList>
            <person name="Shen Q."/>
            <person name="Zhang L."/>
            <person name="Liao Z."/>
            <person name="Wang S."/>
            <person name="Yan T."/>
            <person name="Shi P."/>
            <person name="Liu M."/>
            <person name="Fu X."/>
            <person name="Pan Q."/>
            <person name="Wang Y."/>
            <person name="Lv Z."/>
            <person name="Lu X."/>
            <person name="Zhang F."/>
            <person name="Jiang W."/>
            <person name="Ma Y."/>
            <person name="Chen M."/>
            <person name="Hao X."/>
            <person name="Li L."/>
            <person name="Tang Y."/>
            <person name="Lv G."/>
            <person name="Zhou Y."/>
            <person name="Sun X."/>
            <person name="Brodelius P.E."/>
            <person name="Rose J.K.C."/>
            <person name="Tang K."/>
        </authorList>
    </citation>
    <scope>NUCLEOTIDE SEQUENCE [LARGE SCALE GENOMIC DNA]</scope>
    <source>
        <strain evidence="2">cv. Huhao1</strain>
        <tissue evidence="1">Leaf</tissue>
    </source>
</reference>
<evidence type="ECO:0000313" key="1">
    <source>
        <dbReference type="EMBL" id="PWA73048.1"/>
    </source>
</evidence>
<dbReference type="Proteomes" id="UP000245207">
    <property type="component" value="Unassembled WGS sequence"/>
</dbReference>
<keyword evidence="2" id="KW-1185">Reference proteome</keyword>
<proteinExistence type="predicted"/>
<accession>A0A2U1NHT9</accession>